<evidence type="ECO:0000256" key="10">
    <source>
        <dbReference type="ARBA" id="ARBA00023224"/>
    </source>
</evidence>
<evidence type="ECO:0000313" key="14">
    <source>
        <dbReference type="Proteomes" id="UP000002279"/>
    </source>
</evidence>
<comment type="subcellular location">
    <subcellularLocation>
        <location evidence="1 11">Cell membrane</location>
        <topology evidence="1 11">Multi-pass membrane protein</topology>
    </subcellularLocation>
</comment>
<evidence type="ECO:0000256" key="11">
    <source>
        <dbReference type="RuleBase" id="RU364061"/>
    </source>
</evidence>
<evidence type="ECO:0000256" key="9">
    <source>
        <dbReference type="ARBA" id="ARBA00023170"/>
    </source>
</evidence>
<gene>
    <name evidence="13" type="primary">ORNANAV1R3241</name>
</gene>
<evidence type="ECO:0000256" key="1">
    <source>
        <dbReference type="ARBA" id="ARBA00004651"/>
    </source>
</evidence>
<dbReference type="InParanoid" id="A0A6I8NN54"/>
<keyword evidence="10 11" id="KW-0807">Transducer</keyword>
<proteinExistence type="inferred from homology"/>
<dbReference type="Ensembl" id="ENSOANT00000066509.1">
    <property type="protein sequence ID" value="ENSOANP00000042171.1"/>
    <property type="gene ID" value="ENSOANG00000044727.1"/>
</dbReference>
<dbReference type="GO" id="GO:0005550">
    <property type="term" value="F:pheromone binding"/>
    <property type="evidence" value="ECO:0000318"/>
    <property type="project" value="GO_Central"/>
</dbReference>
<evidence type="ECO:0000256" key="2">
    <source>
        <dbReference type="ARBA" id="ARBA00010663"/>
    </source>
</evidence>
<comment type="similarity">
    <text evidence="2 11">Belongs to the G-protein coupled receptor 1 family.</text>
</comment>
<keyword evidence="3 11" id="KW-1003">Cell membrane</keyword>
<feature type="transmembrane region" description="Helical" evidence="11">
    <location>
        <begin position="230"/>
        <end position="248"/>
    </location>
</feature>
<feature type="region of interest" description="Disordered" evidence="12">
    <location>
        <begin position="296"/>
        <end position="325"/>
    </location>
</feature>
<dbReference type="GeneTree" id="ENSGT01030000234553"/>
<evidence type="ECO:0000256" key="3">
    <source>
        <dbReference type="ARBA" id="ARBA00022475"/>
    </source>
</evidence>
<dbReference type="GO" id="GO:0005886">
    <property type="term" value="C:plasma membrane"/>
    <property type="evidence" value="ECO:0000318"/>
    <property type="project" value="GO_Central"/>
</dbReference>
<dbReference type="Proteomes" id="UP000002279">
    <property type="component" value="Chromosome 15"/>
</dbReference>
<reference evidence="13 14" key="1">
    <citation type="journal article" date="2008" name="Nature">
        <title>Genome analysis of the platypus reveals unique signatures of evolution.</title>
        <authorList>
            <person name="Warren W.C."/>
            <person name="Hillier L.W."/>
            <person name="Marshall Graves J.A."/>
            <person name="Birney E."/>
            <person name="Ponting C.P."/>
            <person name="Grutzner F."/>
            <person name="Belov K."/>
            <person name="Miller W."/>
            <person name="Clarke L."/>
            <person name="Chinwalla A.T."/>
            <person name="Yang S.P."/>
            <person name="Heger A."/>
            <person name="Locke D.P."/>
            <person name="Miethke P."/>
            <person name="Waters P.D."/>
            <person name="Veyrunes F."/>
            <person name="Fulton L."/>
            <person name="Fulton B."/>
            <person name="Graves T."/>
            <person name="Wallis J."/>
            <person name="Puente X.S."/>
            <person name="Lopez-Otin C."/>
            <person name="Ordonez G.R."/>
            <person name="Eichler E.E."/>
            <person name="Chen L."/>
            <person name="Cheng Z."/>
            <person name="Deakin J.E."/>
            <person name="Alsop A."/>
            <person name="Thompson K."/>
            <person name="Kirby P."/>
            <person name="Papenfuss A.T."/>
            <person name="Wakefield M.J."/>
            <person name="Olender T."/>
            <person name="Lancet D."/>
            <person name="Huttley G.A."/>
            <person name="Smit A.F."/>
            <person name="Pask A."/>
            <person name="Temple-Smith P."/>
            <person name="Batzer M.A."/>
            <person name="Walker J.A."/>
            <person name="Konkel M.K."/>
            <person name="Harris R.S."/>
            <person name="Whittington C.M."/>
            <person name="Wong E.S."/>
            <person name="Gemmell N.J."/>
            <person name="Buschiazzo E."/>
            <person name="Vargas Jentzsch I.M."/>
            <person name="Merkel A."/>
            <person name="Schmitz J."/>
            <person name="Zemann A."/>
            <person name="Churakov G."/>
            <person name="Kriegs J.O."/>
            <person name="Brosius J."/>
            <person name="Murchison E.P."/>
            <person name="Sachidanandam R."/>
            <person name="Smith C."/>
            <person name="Hannon G.J."/>
            <person name="Tsend-Ayush E."/>
            <person name="McMillan D."/>
            <person name="Attenborough R."/>
            <person name="Rens W."/>
            <person name="Ferguson-Smith M."/>
            <person name="Lefevre C.M."/>
            <person name="Sharp J.A."/>
            <person name="Nicholas K.R."/>
            <person name="Ray D.A."/>
            <person name="Kube M."/>
            <person name="Reinhardt R."/>
            <person name="Pringle T.H."/>
            <person name="Taylor J."/>
            <person name="Jones R.C."/>
            <person name="Nixon B."/>
            <person name="Dacheux J.L."/>
            <person name="Niwa H."/>
            <person name="Sekita Y."/>
            <person name="Huang X."/>
            <person name="Stark A."/>
            <person name="Kheradpour P."/>
            <person name="Kellis M."/>
            <person name="Flicek P."/>
            <person name="Chen Y."/>
            <person name="Webber C."/>
            <person name="Hardison R."/>
            <person name="Nelson J."/>
            <person name="Hallsworth-Pepin K."/>
            <person name="Delehaunty K."/>
            <person name="Markovic C."/>
            <person name="Minx P."/>
            <person name="Feng Y."/>
            <person name="Kremitzki C."/>
            <person name="Mitreva M."/>
            <person name="Glasscock J."/>
            <person name="Wylie T."/>
            <person name="Wohldmann P."/>
            <person name="Thiru P."/>
            <person name="Nhan M.N."/>
            <person name="Pohl C.S."/>
            <person name="Smith S.M."/>
            <person name="Hou S."/>
            <person name="Nefedov M."/>
            <person name="de Jong P.J."/>
            <person name="Renfree M.B."/>
            <person name="Mardis E.R."/>
            <person name="Wilson R.K."/>
        </authorList>
    </citation>
    <scope>NUCLEOTIDE SEQUENCE [LARGE SCALE GENOMIC DNA]</scope>
    <source>
        <strain evidence="13 14">Glennie</strain>
    </source>
</reference>
<evidence type="ECO:0000256" key="5">
    <source>
        <dbReference type="ARBA" id="ARBA00022692"/>
    </source>
</evidence>
<dbReference type="InterPro" id="IPR004072">
    <property type="entry name" value="Vmron_rcpt_1"/>
</dbReference>
<dbReference type="GO" id="GO:0019236">
    <property type="term" value="P:response to pheromone"/>
    <property type="evidence" value="ECO:0007669"/>
    <property type="project" value="UniProtKB-KW"/>
</dbReference>
<reference evidence="13" key="3">
    <citation type="submission" date="2025-09" db="UniProtKB">
        <authorList>
            <consortium name="Ensembl"/>
        </authorList>
    </citation>
    <scope>IDENTIFICATION</scope>
    <source>
        <strain evidence="13">Glennie</strain>
    </source>
</reference>
<evidence type="ECO:0000256" key="6">
    <source>
        <dbReference type="ARBA" id="ARBA00022989"/>
    </source>
</evidence>
<feature type="transmembrane region" description="Helical" evidence="11">
    <location>
        <begin position="55"/>
        <end position="72"/>
    </location>
</feature>
<evidence type="ECO:0000256" key="8">
    <source>
        <dbReference type="ARBA" id="ARBA00023136"/>
    </source>
</evidence>
<dbReference type="OrthoDB" id="9606139at2759"/>
<dbReference type="KEGG" id="oaa:100075165"/>
<evidence type="ECO:0000256" key="4">
    <source>
        <dbReference type="ARBA" id="ARBA00022507"/>
    </source>
</evidence>
<feature type="transmembrane region" description="Helical" evidence="11">
    <location>
        <begin position="268"/>
        <end position="289"/>
    </location>
</feature>
<dbReference type="PANTHER" id="PTHR24062">
    <property type="entry name" value="VOMERONASAL TYPE-1 RECEPTOR"/>
    <property type="match status" value="1"/>
</dbReference>
<sequence length="325" mass="34633">MDGTELSFRMATLLQISPGVSANVFLLLFCIRVVSASRNPSSPDLILGHPASANALILLTSGIPEVLSAWGWRNSLDAAGREVLLCFYRAARGLAICTTCLPSVFQAVTLGPGTSRWAGVRARPPKCILPLCLLSWVINMLVDVTAPIHMTGPQNGSSVRLILDLRCCSTVGAGPAATLAVAAVTSFRDLFLVGLVSAASGHMVSVPHRHRRRARHLRGPGRSPGATPEVGAAKGVVALVTLYVLLYGRQAITLSVSMNRREKSPPLVNGHTALSFAFSVVGPFPIIYGDGRMRTFRKRGSPESNPDPSWSPKEPALPSKSTELR</sequence>
<keyword evidence="6 11" id="KW-1133">Transmembrane helix</keyword>
<dbReference type="AlphaFoldDB" id="A0A6I8NN54"/>
<dbReference type="GO" id="GO:0016503">
    <property type="term" value="F:pheromone receptor activity"/>
    <property type="evidence" value="ECO:0007669"/>
    <property type="project" value="InterPro"/>
</dbReference>
<reference evidence="13" key="2">
    <citation type="submission" date="2025-08" db="UniProtKB">
        <authorList>
            <consortium name="Ensembl"/>
        </authorList>
    </citation>
    <scope>IDENTIFICATION</scope>
    <source>
        <strain evidence="13">Glennie</strain>
    </source>
</reference>
<dbReference type="FunFam" id="1.20.1070.10:FF:000498">
    <property type="entry name" value="Vomeronasal type-1 receptor"/>
    <property type="match status" value="1"/>
</dbReference>
<feature type="region of interest" description="Disordered" evidence="12">
    <location>
        <begin position="207"/>
        <end position="228"/>
    </location>
</feature>
<evidence type="ECO:0000313" key="13">
    <source>
        <dbReference type="Ensembl" id="ENSOANP00000042171.1"/>
    </source>
</evidence>
<dbReference type="SUPFAM" id="SSF81321">
    <property type="entry name" value="Family A G protein-coupled receptor-like"/>
    <property type="match status" value="1"/>
</dbReference>
<keyword evidence="7 11" id="KW-0297">G-protein coupled receptor</keyword>
<keyword evidence="5 11" id="KW-0812">Transmembrane</keyword>
<dbReference type="GeneID" id="100075165"/>
<keyword evidence="4 11" id="KW-0589">Pheromone response</keyword>
<dbReference type="Gene3D" id="1.20.1070.10">
    <property type="entry name" value="Rhodopsin 7-helix transmembrane proteins"/>
    <property type="match status" value="1"/>
</dbReference>
<evidence type="ECO:0000256" key="12">
    <source>
        <dbReference type="SAM" id="MobiDB-lite"/>
    </source>
</evidence>
<feature type="transmembrane region" description="Helical" evidence="11">
    <location>
        <begin position="12"/>
        <end position="35"/>
    </location>
</feature>
<accession>A0A6I8NN54</accession>
<comment type="caution">
    <text evidence="11">Lacks conserved residue(s) required for the propagation of feature annotation.</text>
</comment>
<name>A0A6I8NN54_ORNAN</name>
<dbReference type="RefSeq" id="NP_001240562.2">
    <property type="nucleotide sequence ID" value="NM_001253633.2"/>
</dbReference>
<keyword evidence="14" id="KW-1185">Reference proteome</keyword>
<dbReference type="Pfam" id="PF03402">
    <property type="entry name" value="V1R"/>
    <property type="match status" value="1"/>
</dbReference>
<protein>
    <recommendedName>
        <fullName evidence="11">Vomeronasal type-1 receptor</fullName>
    </recommendedName>
</protein>
<keyword evidence="8 11" id="KW-0472">Membrane</keyword>
<organism evidence="13 14">
    <name type="scientific">Ornithorhynchus anatinus</name>
    <name type="common">Duckbill platypus</name>
    <dbReference type="NCBI Taxonomy" id="9258"/>
    <lineage>
        <taxon>Eukaryota</taxon>
        <taxon>Metazoa</taxon>
        <taxon>Chordata</taxon>
        <taxon>Craniata</taxon>
        <taxon>Vertebrata</taxon>
        <taxon>Euteleostomi</taxon>
        <taxon>Mammalia</taxon>
        <taxon>Monotremata</taxon>
        <taxon>Ornithorhynchidae</taxon>
        <taxon>Ornithorhynchus</taxon>
    </lineage>
</organism>
<evidence type="ECO:0000256" key="7">
    <source>
        <dbReference type="ARBA" id="ARBA00023040"/>
    </source>
</evidence>
<feature type="compositionally biased region" description="Basic residues" evidence="12">
    <location>
        <begin position="207"/>
        <end position="219"/>
    </location>
</feature>
<keyword evidence="9 11" id="KW-0675">Receptor</keyword>
<dbReference type="CTD" id="100075165"/>